<dbReference type="GO" id="GO:0017004">
    <property type="term" value="P:cytochrome complex assembly"/>
    <property type="evidence" value="ECO:0007669"/>
    <property type="project" value="TreeGrafter"/>
</dbReference>
<evidence type="ECO:0000256" key="6">
    <source>
        <dbReference type="SAM" id="Phobius"/>
    </source>
</evidence>
<organism evidence="7 8">
    <name type="scientific">SAR86 cluster bacterium</name>
    <dbReference type="NCBI Taxonomy" id="2030880"/>
    <lineage>
        <taxon>Bacteria</taxon>
        <taxon>Pseudomonadati</taxon>
        <taxon>Pseudomonadota</taxon>
        <taxon>Gammaproteobacteria</taxon>
        <taxon>SAR86 cluster</taxon>
    </lineage>
</organism>
<gene>
    <name evidence="7" type="primary">sdhD</name>
    <name evidence="7" type="ORF">ISR29_02675</name>
</gene>
<dbReference type="GO" id="GO:0009055">
    <property type="term" value="F:electron transfer activity"/>
    <property type="evidence" value="ECO:0007669"/>
    <property type="project" value="TreeGrafter"/>
</dbReference>
<comment type="cofactor">
    <cofactor evidence="1">
        <name>heme</name>
        <dbReference type="ChEBI" id="CHEBI:30413"/>
    </cofactor>
</comment>
<evidence type="ECO:0000256" key="4">
    <source>
        <dbReference type="ARBA" id="ARBA00022692"/>
    </source>
</evidence>
<feature type="transmembrane region" description="Helical" evidence="6">
    <location>
        <begin position="29"/>
        <end position="50"/>
    </location>
</feature>
<dbReference type="GO" id="GO:0006099">
    <property type="term" value="P:tricarboxylic acid cycle"/>
    <property type="evidence" value="ECO:0007669"/>
    <property type="project" value="InterPro"/>
</dbReference>
<accession>A0A937JDG6</accession>
<dbReference type="InterPro" id="IPR034804">
    <property type="entry name" value="SQR/QFR_C/D"/>
</dbReference>
<dbReference type="EMBL" id="JADHSG010000002">
    <property type="protein sequence ID" value="MBL6903084.1"/>
    <property type="molecule type" value="Genomic_DNA"/>
</dbReference>
<protein>
    <submittedName>
        <fullName evidence="7">Succinate dehydrogenase, hydrophobic membrane anchor protein</fullName>
    </submittedName>
</protein>
<keyword evidence="5 6" id="KW-1133">Transmembrane helix</keyword>
<feature type="transmembrane region" description="Helical" evidence="6">
    <location>
        <begin position="110"/>
        <end position="132"/>
    </location>
</feature>
<name>A0A937JDG6_9GAMM</name>
<comment type="subcellular location">
    <subcellularLocation>
        <location evidence="3">Membrane</location>
        <topology evidence="3">Multi-pass membrane protein</topology>
    </subcellularLocation>
</comment>
<dbReference type="SUPFAM" id="SSF81343">
    <property type="entry name" value="Fumarate reductase respiratory complex transmembrane subunits"/>
    <property type="match status" value="1"/>
</dbReference>
<keyword evidence="4 6" id="KW-0812">Transmembrane</keyword>
<comment type="caution">
    <text evidence="7">The sequence shown here is derived from an EMBL/GenBank/DDBJ whole genome shotgun (WGS) entry which is preliminary data.</text>
</comment>
<proteinExistence type="predicted"/>
<dbReference type="PANTHER" id="PTHR38689:SF1">
    <property type="entry name" value="SUCCINATE DEHYDROGENASE HYDROPHOBIC MEMBRANE ANCHOR SUBUNIT"/>
    <property type="match status" value="1"/>
</dbReference>
<reference evidence="7" key="1">
    <citation type="submission" date="2020-10" db="EMBL/GenBank/DDBJ databases">
        <title>Microbiome of the Black Sea water column analyzed by genome centric metagenomics.</title>
        <authorList>
            <person name="Cabello-Yeves P.J."/>
            <person name="Callieri C."/>
            <person name="Picazo A."/>
            <person name="Mehrshad M."/>
            <person name="Haro-Moreno J.M."/>
            <person name="Roda-Garcia J."/>
            <person name="Dzembekova N."/>
            <person name="Slabakova V."/>
            <person name="Slabakova N."/>
            <person name="Moncheva S."/>
            <person name="Rodriguez-Valera F."/>
        </authorList>
    </citation>
    <scope>NUCLEOTIDE SEQUENCE</scope>
    <source>
        <strain evidence="7">BS30m-G43</strain>
    </source>
</reference>
<evidence type="ECO:0000256" key="3">
    <source>
        <dbReference type="ARBA" id="ARBA00004141"/>
    </source>
</evidence>
<feature type="transmembrane region" description="Helical" evidence="6">
    <location>
        <begin position="62"/>
        <end position="84"/>
    </location>
</feature>
<evidence type="ECO:0000313" key="7">
    <source>
        <dbReference type="EMBL" id="MBL6903084.1"/>
    </source>
</evidence>
<dbReference type="NCBIfam" id="TIGR02968">
    <property type="entry name" value="succ_dehyd_anc"/>
    <property type="match status" value="1"/>
</dbReference>
<evidence type="ECO:0000313" key="8">
    <source>
        <dbReference type="Proteomes" id="UP000705230"/>
    </source>
</evidence>
<dbReference type="Gene3D" id="1.20.1300.10">
    <property type="entry name" value="Fumarate reductase/succinate dehydrogenase, transmembrane subunit"/>
    <property type="match status" value="1"/>
</dbReference>
<evidence type="ECO:0000256" key="1">
    <source>
        <dbReference type="ARBA" id="ARBA00001971"/>
    </source>
</evidence>
<keyword evidence="6" id="KW-0472">Membrane</keyword>
<sequence length="133" mass="15571">MGLICNWDFHGDVYMKGSTIWHLQRWSSIFILAYVVYVVLFIISFSPILYSDWMIFVSSYIFKIATSIVFISILVHAFLGLWTIGTDYLTPRTLGFLNLALSRIADNSRLLYNIFFTVLGLFLYLFLLFLIWI</sequence>
<dbReference type="AlphaFoldDB" id="A0A937JDG6"/>
<dbReference type="PANTHER" id="PTHR38689">
    <property type="entry name" value="SUCCINATE DEHYDROGENASE HYDROPHOBIC MEMBRANE ANCHOR SUBUNIT"/>
    <property type="match status" value="1"/>
</dbReference>
<dbReference type="GO" id="GO:0020037">
    <property type="term" value="F:heme binding"/>
    <property type="evidence" value="ECO:0007669"/>
    <property type="project" value="InterPro"/>
</dbReference>
<dbReference type="InterPro" id="IPR014312">
    <property type="entry name" value="Succ_DH_anchor"/>
</dbReference>
<evidence type="ECO:0000256" key="5">
    <source>
        <dbReference type="ARBA" id="ARBA00022989"/>
    </source>
</evidence>
<comment type="function">
    <text evidence="2">Membrane-anchoring subunit of succinate dehydrogenase (SDH).</text>
</comment>
<dbReference type="GO" id="GO:0005886">
    <property type="term" value="C:plasma membrane"/>
    <property type="evidence" value="ECO:0007669"/>
    <property type="project" value="TreeGrafter"/>
</dbReference>
<evidence type="ECO:0000256" key="2">
    <source>
        <dbReference type="ARBA" id="ARBA00004050"/>
    </source>
</evidence>
<dbReference type="Proteomes" id="UP000705230">
    <property type="component" value="Unassembled WGS sequence"/>
</dbReference>